<keyword evidence="2" id="KW-1185">Reference proteome</keyword>
<protein>
    <submittedName>
        <fullName evidence="1">Uncharacterized protein</fullName>
    </submittedName>
</protein>
<proteinExistence type="predicted"/>
<reference evidence="1 2" key="1">
    <citation type="journal article" date="2015" name="Sci. Rep.">
        <title>The power of single molecule real-time sequencing technology in the de novo assembly of a eukaryotic genome.</title>
        <authorList>
            <person name="Sakai H."/>
            <person name="Naito K."/>
            <person name="Ogiso-Tanaka E."/>
            <person name="Takahashi Y."/>
            <person name="Iseki K."/>
            <person name="Muto C."/>
            <person name="Satou K."/>
            <person name="Teruya K."/>
            <person name="Shiroma A."/>
            <person name="Shimoji M."/>
            <person name="Hirano T."/>
            <person name="Itoh T."/>
            <person name="Kaga A."/>
            <person name="Tomooka N."/>
        </authorList>
    </citation>
    <scope>NUCLEOTIDE SEQUENCE [LARGE SCALE GENOMIC DNA]</scope>
    <source>
        <strain evidence="2">cv. Shumari</strain>
    </source>
</reference>
<dbReference type="EMBL" id="AP015042">
    <property type="protein sequence ID" value="BAT97776.1"/>
    <property type="molecule type" value="Genomic_DNA"/>
</dbReference>
<organism evidence="1 2">
    <name type="scientific">Vigna angularis var. angularis</name>
    <dbReference type="NCBI Taxonomy" id="157739"/>
    <lineage>
        <taxon>Eukaryota</taxon>
        <taxon>Viridiplantae</taxon>
        <taxon>Streptophyta</taxon>
        <taxon>Embryophyta</taxon>
        <taxon>Tracheophyta</taxon>
        <taxon>Spermatophyta</taxon>
        <taxon>Magnoliopsida</taxon>
        <taxon>eudicotyledons</taxon>
        <taxon>Gunneridae</taxon>
        <taxon>Pentapetalae</taxon>
        <taxon>rosids</taxon>
        <taxon>fabids</taxon>
        <taxon>Fabales</taxon>
        <taxon>Fabaceae</taxon>
        <taxon>Papilionoideae</taxon>
        <taxon>50 kb inversion clade</taxon>
        <taxon>NPAAA clade</taxon>
        <taxon>indigoferoid/millettioid clade</taxon>
        <taxon>Phaseoleae</taxon>
        <taxon>Vigna</taxon>
    </lineage>
</organism>
<accession>A0A0S3SY86</accession>
<evidence type="ECO:0000313" key="2">
    <source>
        <dbReference type="Proteomes" id="UP000291084"/>
    </source>
</evidence>
<sequence length="106" mass="12799">MMGSSTWSPECLPFLKQTKTLGTFSALQVQHLPRPKRQKVARLLPLWFGNFLKRKRIIFEREVENKRRWMTREILQQQLWVSSFFQERKKSREGNSQWHTLPGRTL</sequence>
<name>A0A0S3SY86_PHAAN</name>
<dbReference type="AlphaFoldDB" id="A0A0S3SY86"/>
<evidence type="ECO:0000313" key="1">
    <source>
        <dbReference type="EMBL" id="BAT97776.1"/>
    </source>
</evidence>
<dbReference type="Proteomes" id="UP000291084">
    <property type="component" value="Chromosome 9"/>
</dbReference>
<gene>
    <name evidence="1" type="primary">Vigan.09G132300</name>
    <name evidence="1" type="ORF">VIGAN_09132300</name>
</gene>